<dbReference type="InterPro" id="IPR015797">
    <property type="entry name" value="NUDIX_hydrolase-like_dom_sf"/>
</dbReference>
<gene>
    <name evidence="3" type="ORF">SAMN02745225_01564</name>
</gene>
<dbReference type="OrthoDB" id="4287477at2"/>
<sequence length="145" mass="16131">MNTDATYAAGGVVLRRNSGDLEVLIIHRPRYNDWSFPKGKSEPGETTLQTALREVQEETSTAGRALQELATIGYSTSEVAKDKLVTYFVMTPARYSEFEANDEVDKVMWVPLSEAAKILSYPNDIEILKAAESLVTESSFDLYSI</sequence>
<dbReference type="GO" id="GO:0006167">
    <property type="term" value="P:AMP biosynthetic process"/>
    <property type="evidence" value="ECO:0007669"/>
    <property type="project" value="TreeGrafter"/>
</dbReference>
<dbReference type="PANTHER" id="PTHR21340:SF0">
    <property type="entry name" value="BIS(5'-NUCLEOSYL)-TETRAPHOSPHATASE [ASYMMETRICAL]"/>
    <property type="match status" value="1"/>
</dbReference>
<dbReference type="PANTHER" id="PTHR21340">
    <property type="entry name" value="DIADENOSINE 5,5-P1,P4-TETRAPHOSPHATE PYROPHOSPHOHYDROLASE MUTT"/>
    <property type="match status" value="1"/>
</dbReference>
<dbReference type="Pfam" id="PF00293">
    <property type="entry name" value="NUDIX"/>
    <property type="match status" value="1"/>
</dbReference>
<keyword evidence="4" id="KW-1185">Reference proteome</keyword>
<dbReference type="GO" id="GO:0006754">
    <property type="term" value="P:ATP biosynthetic process"/>
    <property type="evidence" value="ECO:0007669"/>
    <property type="project" value="TreeGrafter"/>
</dbReference>
<proteinExistence type="predicted"/>
<dbReference type="PROSITE" id="PS51462">
    <property type="entry name" value="NUDIX"/>
    <property type="match status" value="1"/>
</dbReference>
<organism evidence="3 4">
    <name type="scientific">Ferrithrix thermotolerans DSM 19514</name>
    <dbReference type="NCBI Taxonomy" id="1121881"/>
    <lineage>
        <taxon>Bacteria</taxon>
        <taxon>Bacillati</taxon>
        <taxon>Actinomycetota</taxon>
        <taxon>Acidimicrobiia</taxon>
        <taxon>Acidimicrobiales</taxon>
        <taxon>Acidimicrobiaceae</taxon>
        <taxon>Ferrithrix</taxon>
    </lineage>
</organism>
<dbReference type="Gene3D" id="3.90.79.10">
    <property type="entry name" value="Nucleoside Triphosphate Pyrophosphohydrolase"/>
    <property type="match status" value="1"/>
</dbReference>
<dbReference type="SUPFAM" id="SSF55811">
    <property type="entry name" value="Nudix"/>
    <property type="match status" value="1"/>
</dbReference>
<dbReference type="CDD" id="cd03673">
    <property type="entry name" value="NUDIX_Ap6A_hydrolase"/>
    <property type="match status" value="1"/>
</dbReference>
<dbReference type="EMBL" id="FQUL01000022">
    <property type="protein sequence ID" value="SHE76683.1"/>
    <property type="molecule type" value="Genomic_DNA"/>
</dbReference>
<reference evidence="4" key="1">
    <citation type="submission" date="2016-11" db="EMBL/GenBank/DDBJ databases">
        <authorList>
            <person name="Varghese N."/>
            <person name="Submissions S."/>
        </authorList>
    </citation>
    <scope>NUCLEOTIDE SEQUENCE [LARGE SCALE GENOMIC DNA]</scope>
    <source>
        <strain evidence="4">DSM 19514</strain>
    </source>
</reference>
<dbReference type="Proteomes" id="UP000184295">
    <property type="component" value="Unassembled WGS sequence"/>
</dbReference>
<evidence type="ECO:0000259" key="2">
    <source>
        <dbReference type="PROSITE" id="PS51462"/>
    </source>
</evidence>
<evidence type="ECO:0000313" key="4">
    <source>
        <dbReference type="Proteomes" id="UP000184295"/>
    </source>
</evidence>
<evidence type="ECO:0000256" key="1">
    <source>
        <dbReference type="ARBA" id="ARBA00022801"/>
    </source>
</evidence>
<accession>A0A1M4W6G4</accession>
<dbReference type="STRING" id="1121881.SAMN02745225_01564"/>
<feature type="domain" description="Nudix hydrolase" evidence="2">
    <location>
        <begin position="5"/>
        <end position="132"/>
    </location>
</feature>
<dbReference type="AlphaFoldDB" id="A0A1M4W6G4"/>
<dbReference type="InterPro" id="IPR051325">
    <property type="entry name" value="Nudix_hydrolase_domain"/>
</dbReference>
<dbReference type="GO" id="GO:0004081">
    <property type="term" value="F:bis(5'-nucleosyl)-tetraphosphatase (asymmetrical) activity"/>
    <property type="evidence" value="ECO:0007669"/>
    <property type="project" value="TreeGrafter"/>
</dbReference>
<name>A0A1M4W6G4_9ACTN</name>
<keyword evidence="1" id="KW-0378">Hydrolase</keyword>
<dbReference type="RefSeq" id="WP_072790967.1">
    <property type="nucleotide sequence ID" value="NZ_FQUL01000022.1"/>
</dbReference>
<evidence type="ECO:0000313" key="3">
    <source>
        <dbReference type="EMBL" id="SHE76683.1"/>
    </source>
</evidence>
<dbReference type="InterPro" id="IPR000086">
    <property type="entry name" value="NUDIX_hydrolase_dom"/>
</dbReference>
<protein>
    <submittedName>
        <fullName evidence="3">ADP-ribose pyrophosphatase YjhB, NUDIX family</fullName>
    </submittedName>
</protein>